<dbReference type="EMBL" id="GEZM01085229">
    <property type="protein sequence ID" value="JAV60083.1"/>
    <property type="molecule type" value="Transcribed_RNA"/>
</dbReference>
<accession>A0A1Y1KF14</accession>
<proteinExistence type="predicted"/>
<evidence type="ECO:0000313" key="2">
    <source>
        <dbReference type="EMBL" id="JAV60082.1"/>
    </source>
</evidence>
<feature type="compositionally biased region" description="Polar residues" evidence="1">
    <location>
        <begin position="7"/>
        <end position="16"/>
    </location>
</feature>
<reference evidence="2" key="1">
    <citation type="journal article" date="2016" name="Sci. Rep.">
        <title>Molecular characterization of firefly nuptial gifts: a multi-omics approach sheds light on postcopulatory sexual selection.</title>
        <authorList>
            <person name="Al-Wathiqui N."/>
            <person name="Fallon T.R."/>
            <person name="South A."/>
            <person name="Weng J.K."/>
            <person name="Lewis S.M."/>
        </authorList>
    </citation>
    <scope>NUCLEOTIDE SEQUENCE</scope>
</reference>
<protein>
    <submittedName>
        <fullName evidence="2">Uncharacterized protein</fullName>
    </submittedName>
</protein>
<name>A0A1Y1KF14_PHOPY</name>
<organism evidence="2">
    <name type="scientific">Photinus pyralis</name>
    <name type="common">Common eastern firefly</name>
    <name type="synonym">Lampyris pyralis</name>
    <dbReference type="NCBI Taxonomy" id="7054"/>
    <lineage>
        <taxon>Eukaryota</taxon>
        <taxon>Metazoa</taxon>
        <taxon>Ecdysozoa</taxon>
        <taxon>Arthropoda</taxon>
        <taxon>Hexapoda</taxon>
        <taxon>Insecta</taxon>
        <taxon>Pterygota</taxon>
        <taxon>Neoptera</taxon>
        <taxon>Endopterygota</taxon>
        <taxon>Coleoptera</taxon>
        <taxon>Polyphaga</taxon>
        <taxon>Elateriformia</taxon>
        <taxon>Elateroidea</taxon>
        <taxon>Lampyridae</taxon>
        <taxon>Lampyrinae</taxon>
        <taxon>Photinus</taxon>
    </lineage>
</organism>
<dbReference type="EMBL" id="GEZM01085230">
    <property type="protein sequence ID" value="JAV60082.1"/>
    <property type="molecule type" value="Transcribed_RNA"/>
</dbReference>
<feature type="compositionally biased region" description="Low complexity" evidence="1">
    <location>
        <begin position="17"/>
        <end position="32"/>
    </location>
</feature>
<sequence length="348" mass="40016">MEYLQQKKAQQISLDVSISKPTTSASIASASTETESSQSDIFFFEPDKELLEVLSFPDESSNATKRILEDRTEDYVNKRSSTDSPKNKSLEQLFRSTPEGQIILANRAKLNNDLRSKIAKIVVRSLLDCSEGQSRIEINTLQFVRAAKEIAELFPGESEHTYYIPYSSSKKGLRRQPARGKLWSRYINLKAALRLVNAANADVEQENVPSTSNTSYDEEEKIAFLKVAVEPFDKILSYWEDTYLIRQRKCKSYELEDIYKEFPCLSLHYGITLLESDFNHSNEEKIDIIYSEWPKIAQAIIIEAKERQLILKEDVIKGNNFILILCKETPLKECLLVHTDFNRYKVSK</sequence>
<evidence type="ECO:0000256" key="1">
    <source>
        <dbReference type="SAM" id="MobiDB-lite"/>
    </source>
</evidence>
<dbReference type="AlphaFoldDB" id="A0A1Y1KF14"/>
<feature type="region of interest" description="Disordered" evidence="1">
    <location>
        <begin position="1"/>
        <end position="32"/>
    </location>
</feature>